<proteinExistence type="predicted"/>
<accession>A0A0A9C6V6</accession>
<feature type="compositionally biased region" description="Basic and acidic residues" evidence="1">
    <location>
        <begin position="61"/>
        <end position="72"/>
    </location>
</feature>
<reference evidence="2" key="1">
    <citation type="submission" date="2014-09" db="EMBL/GenBank/DDBJ databases">
        <authorList>
            <person name="Magalhaes I.L.F."/>
            <person name="Oliveira U."/>
            <person name="Santos F.R."/>
            <person name="Vidigal T.H.D.A."/>
            <person name="Brescovit A.D."/>
            <person name="Santos A.J."/>
        </authorList>
    </citation>
    <scope>NUCLEOTIDE SEQUENCE</scope>
    <source>
        <tissue evidence="2">Shoot tissue taken approximately 20 cm above the soil surface</tissue>
    </source>
</reference>
<feature type="region of interest" description="Disordered" evidence="1">
    <location>
        <begin position="35"/>
        <end position="72"/>
    </location>
</feature>
<name>A0A0A9C6V6_ARUDO</name>
<protein>
    <submittedName>
        <fullName evidence="2">Uncharacterized protein</fullName>
    </submittedName>
</protein>
<reference evidence="2" key="2">
    <citation type="journal article" date="2015" name="Data Brief">
        <title>Shoot transcriptome of the giant reed, Arundo donax.</title>
        <authorList>
            <person name="Barrero R.A."/>
            <person name="Guerrero F.D."/>
            <person name="Moolhuijzen P."/>
            <person name="Goolsby J.A."/>
            <person name="Tidwell J."/>
            <person name="Bellgard S.E."/>
            <person name="Bellgard M.I."/>
        </authorList>
    </citation>
    <scope>NUCLEOTIDE SEQUENCE</scope>
    <source>
        <tissue evidence="2">Shoot tissue taken approximately 20 cm above the soil surface</tissue>
    </source>
</reference>
<evidence type="ECO:0000256" key="1">
    <source>
        <dbReference type="SAM" id="MobiDB-lite"/>
    </source>
</evidence>
<dbReference type="EMBL" id="GBRH01225861">
    <property type="protein sequence ID" value="JAD72034.1"/>
    <property type="molecule type" value="Transcribed_RNA"/>
</dbReference>
<evidence type="ECO:0000313" key="2">
    <source>
        <dbReference type="EMBL" id="JAD72034.1"/>
    </source>
</evidence>
<organism evidence="2">
    <name type="scientific">Arundo donax</name>
    <name type="common">Giant reed</name>
    <name type="synonym">Donax arundinaceus</name>
    <dbReference type="NCBI Taxonomy" id="35708"/>
    <lineage>
        <taxon>Eukaryota</taxon>
        <taxon>Viridiplantae</taxon>
        <taxon>Streptophyta</taxon>
        <taxon>Embryophyta</taxon>
        <taxon>Tracheophyta</taxon>
        <taxon>Spermatophyta</taxon>
        <taxon>Magnoliopsida</taxon>
        <taxon>Liliopsida</taxon>
        <taxon>Poales</taxon>
        <taxon>Poaceae</taxon>
        <taxon>PACMAD clade</taxon>
        <taxon>Arundinoideae</taxon>
        <taxon>Arundineae</taxon>
        <taxon>Arundo</taxon>
    </lineage>
</organism>
<dbReference type="AlphaFoldDB" id="A0A0A9C6V6"/>
<sequence length="72" mass="8087">MEPVTTAARHLVFGQMRGIMLAQSSLEHSVRMNWASSGSGRRMPHSGQLDEEEVETSPLVEPEHVLVHDRHN</sequence>